<dbReference type="Pfam" id="PF00392">
    <property type="entry name" value="GntR"/>
    <property type="match status" value="1"/>
</dbReference>
<protein>
    <submittedName>
        <fullName evidence="5">FCD domain-containing protein</fullName>
    </submittedName>
</protein>
<dbReference type="Pfam" id="PF07729">
    <property type="entry name" value="FCD"/>
    <property type="match status" value="1"/>
</dbReference>
<reference evidence="5 6" key="1">
    <citation type="submission" date="2023-10" db="EMBL/GenBank/DDBJ databases">
        <title>The genome sequence of Streptomyces sp. HUAS YS2.</title>
        <authorList>
            <person name="Mo P."/>
        </authorList>
    </citation>
    <scope>NUCLEOTIDE SEQUENCE [LARGE SCALE GENOMIC DNA]</scope>
    <source>
        <strain evidence="5 6">HUAS YS2</strain>
    </source>
</reference>
<dbReference type="PRINTS" id="PR00035">
    <property type="entry name" value="HTHGNTR"/>
</dbReference>
<sequence>MKSIGRKSLVDAAITELREEIAAGRWEVGEKIPSESRLAEALGVSRLSVREAVRALVHTGLLTTRQGDGTYVTATDEAAVAFRRKLESVAERDVEEVRRGLDLVAARIAATRRTEQDLTTLQNILMRRQEAFDNGELEKFADADVEFHLSVARATQNELLHSLYVTLSEALRETVLADHMEHSTTDAHHALLRAIEAGDPAAADAAALTIIEA</sequence>
<gene>
    <name evidence="5" type="ORF">R2D22_06465</name>
</gene>
<evidence type="ECO:0000256" key="2">
    <source>
        <dbReference type="ARBA" id="ARBA00023125"/>
    </source>
</evidence>
<dbReference type="InterPro" id="IPR000524">
    <property type="entry name" value="Tscrpt_reg_HTH_GntR"/>
</dbReference>
<evidence type="ECO:0000259" key="4">
    <source>
        <dbReference type="PROSITE" id="PS50949"/>
    </source>
</evidence>
<dbReference type="InterPro" id="IPR036390">
    <property type="entry name" value="WH_DNA-bd_sf"/>
</dbReference>
<dbReference type="PANTHER" id="PTHR43537">
    <property type="entry name" value="TRANSCRIPTIONAL REGULATOR, GNTR FAMILY"/>
    <property type="match status" value="1"/>
</dbReference>
<evidence type="ECO:0000313" key="5">
    <source>
        <dbReference type="EMBL" id="WOX21049.1"/>
    </source>
</evidence>
<dbReference type="Proteomes" id="UP001301731">
    <property type="component" value="Chromosome"/>
</dbReference>
<dbReference type="SUPFAM" id="SSF46785">
    <property type="entry name" value="Winged helix' DNA-binding domain"/>
    <property type="match status" value="1"/>
</dbReference>
<dbReference type="InterPro" id="IPR008920">
    <property type="entry name" value="TF_FadR/GntR_C"/>
</dbReference>
<dbReference type="PANTHER" id="PTHR43537:SF47">
    <property type="entry name" value="REGULATORY PROTEIN GNTR HTH"/>
    <property type="match status" value="1"/>
</dbReference>
<organism evidence="5 6">
    <name type="scientific">Streptomyces solicathayae</name>
    <dbReference type="NCBI Taxonomy" id="3081768"/>
    <lineage>
        <taxon>Bacteria</taxon>
        <taxon>Bacillati</taxon>
        <taxon>Actinomycetota</taxon>
        <taxon>Actinomycetes</taxon>
        <taxon>Kitasatosporales</taxon>
        <taxon>Streptomycetaceae</taxon>
        <taxon>Streptomyces</taxon>
    </lineage>
</organism>
<keyword evidence="1" id="KW-0805">Transcription regulation</keyword>
<dbReference type="PROSITE" id="PS50949">
    <property type="entry name" value="HTH_GNTR"/>
    <property type="match status" value="1"/>
</dbReference>
<keyword evidence="2" id="KW-0238">DNA-binding</keyword>
<keyword evidence="6" id="KW-1185">Reference proteome</keyword>
<evidence type="ECO:0000256" key="1">
    <source>
        <dbReference type="ARBA" id="ARBA00023015"/>
    </source>
</evidence>
<evidence type="ECO:0000256" key="3">
    <source>
        <dbReference type="ARBA" id="ARBA00023163"/>
    </source>
</evidence>
<dbReference type="Gene3D" id="1.20.120.530">
    <property type="entry name" value="GntR ligand-binding domain-like"/>
    <property type="match status" value="1"/>
</dbReference>
<keyword evidence="3" id="KW-0804">Transcription</keyword>
<feature type="domain" description="HTH gntR-type" evidence="4">
    <location>
        <begin position="7"/>
        <end position="75"/>
    </location>
</feature>
<dbReference type="InterPro" id="IPR011711">
    <property type="entry name" value="GntR_C"/>
</dbReference>
<dbReference type="CDD" id="cd07377">
    <property type="entry name" value="WHTH_GntR"/>
    <property type="match status" value="1"/>
</dbReference>
<dbReference type="SUPFAM" id="SSF48008">
    <property type="entry name" value="GntR ligand-binding domain-like"/>
    <property type="match status" value="1"/>
</dbReference>
<dbReference type="Gene3D" id="1.10.10.10">
    <property type="entry name" value="Winged helix-like DNA-binding domain superfamily/Winged helix DNA-binding domain"/>
    <property type="match status" value="1"/>
</dbReference>
<dbReference type="RefSeq" id="WP_318101838.1">
    <property type="nucleotide sequence ID" value="NZ_CP137573.1"/>
</dbReference>
<dbReference type="SMART" id="SM00345">
    <property type="entry name" value="HTH_GNTR"/>
    <property type="match status" value="1"/>
</dbReference>
<name>A0ABZ0LNH5_9ACTN</name>
<accession>A0ABZ0LNH5</accession>
<dbReference type="InterPro" id="IPR036388">
    <property type="entry name" value="WH-like_DNA-bd_sf"/>
</dbReference>
<dbReference type="SMART" id="SM00895">
    <property type="entry name" value="FCD"/>
    <property type="match status" value="1"/>
</dbReference>
<evidence type="ECO:0000313" key="6">
    <source>
        <dbReference type="Proteomes" id="UP001301731"/>
    </source>
</evidence>
<dbReference type="EMBL" id="CP137573">
    <property type="protein sequence ID" value="WOX21049.1"/>
    <property type="molecule type" value="Genomic_DNA"/>
</dbReference>
<proteinExistence type="predicted"/>